<sequence length="851" mass="98327">MSRPVESFTCYPLGNRIIPSKKCLHCGEFLRTISYILSRRFWTTIAYYFGYIDMVLTDTARQYFLSIQFRIRQAAVRSPASVPFTYEDEPFFSAYQAITDVWKNRKPQRVVAESFNISRNTLKDWDHSFALYGTVALLPEISHEQVDPALERLVILVKLSRPHERANHALRLAKALGIEDASLEHIRQIQRSYGYGQRMDEADICFWSGLQHILESVIKQKEKPPARPVHNLHDRPGTFFNYQRDHLQHRVELFKALSKLEKKRQIRPVLQEFGMAPNRFYVLKNRYMLYGVWGLADLVQKGQTGEKISPQLELQIIEERLMDPSLSTAKMIKKLNLKCSRANVQKIYARWKLSRFKKPVAIRGVISSPVPAQVTEKQSPVEASAKSRFPDLVDTSGLKVNRSFLQFIKHLAYRKVVISNPGTLIVAPFLDQLGVIEAWHTYGPNSLRTSEITNNIIVNVMRIIAGFPSIHDFTLNADRSVAVASGLVLNPGKTRFYDAFDEIRFSHLQFLRNDASCRARELGIIEGKEIAIDYHCDPSDSRFPEDKALSKAPDKNGDMTYAHRPQILWDSMTNTIINIAYCEGKSRAPSALYRFCERNLFMIIDPDVIKEIYADSEYTGEKQLIYLTVRSESDITMCLKQNPKIKRWKEATIQQGVWQDYREQYRIASKDFILPETKKPFRFVVKQNKETSEIRCFGSTHTDYSPTKILDAYHIRWPVETGIKDLIENYFLNKPTGTSPEKVEAHYYCIMLARLAVDYFRSQLCIPQWQSPEDWKCVLSTIRTSIFSNQNCELSLDDSGDLLITYLDGDRQGIKKRLAELLTSRKETGLNRVSWWGNRGVQIQVKDQYAI</sequence>
<name>D6SKM1_9BACT</name>
<dbReference type="EMBL" id="ACJN02000001">
    <property type="protein sequence ID" value="EFI35232.1"/>
    <property type="molecule type" value="Genomic_DNA"/>
</dbReference>
<evidence type="ECO:0000313" key="5">
    <source>
        <dbReference type="Proteomes" id="UP000005496"/>
    </source>
</evidence>
<protein>
    <submittedName>
        <fullName evidence="3">Transposase IS4 family protein</fullName>
    </submittedName>
</protein>
<comment type="caution">
    <text evidence="3">The sequence shown here is derived from an EMBL/GenBank/DDBJ whole genome shotgun (WGS) entry which is preliminary data.</text>
</comment>
<feature type="domain" description="Transposase IS4-like" evidence="1">
    <location>
        <begin position="537"/>
        <end position="754"/>
    </location>
</feature>
<dbReference type="AlphaFoldDB" id="D6SKM1"/>
<evidence type="ECO:0000313" key="4">
    <source>
        <dbReference type="EMBL" id="EFI35242.1"/>
    </source>
</evidence>
<gene>
    <name evidence="2" type="ORF">Dthio_PD0191</name>
    <name evidence="3" type="ORF">Dthio_PD2641</name>
    <name evidence="4" type="ORF">Dthio_PD2653</name>
</gene>
<dbReference type="GO" id="GO:0004803">
    <property type="term" value="F:transposase activity"/>
    <property type="evidence" value="ECO:0007669"/>
    <property type="project" value="InterPro"/>
</dbReference>
<dbReference type="GO" id="GO:0006313">
    <property type="term" value="P:DNA transposition"/>
    <property type="evidence" value="ECO:0007669"/>
    <property type="project" value="InterPro"/>
</dbReference>
<reference evidence="3 5" key="1">
    <citation type="submission" date="2010-05" db="EMBL/GenBank/DDBJ databases">
        <title>The draft genome of Desulfonatronospira thiodismutans ASO3-1.</title>
        <authorList>
            <consortium name="US DOE Joint Genome Institute (JGI-PGF)"/>
            <person name="Lucas S."/>
            <person name="Copeland A."/>
            <person name="Lapidus A."/>
            <person name="Cheng J.-F."/>
            <person name="Bruce D."/>
            <person name="Goodwin L."/>
            <person name="Pitluck S."/>
            <person name="Chertkov O."/>
            <person name="Brettin T."/>
            <person name="Detter J.C."/>
            <person name="Han C."/>
            <person name="Land M.L."/>
            <person name="Hauser L."/>
            <person name="Kyrpides N."/>
            <person name="Mikhailova N."/>
            <person name="Muyzer G."/>
            <person name="Woyke T."/>
        </authorList>
    </citation>
    <scope>NUCLEOTIDE SEQUENCE [LARGE SCALE GENOMIC DNA]</scope>
    <source>
        <strain evidence="3 5">ASO3-1</strain>
    </source>
</reference>
<evidence type="ECO:0000259" key="1">
    <source>
        <dbReference type="Pfam" id="PF01609"/>
    </source>
</evidence>
<dbReference type="Pfam" id="PF01609">
    <property type="entry name" value="DDE_Tnp_1"/>
    <property type="match status" value="1"/>
</dbReference>
<dbReference type="Proteomes" id="UP000005496">
    <property type="component" value="Unassembled WGS sequence"/>
</dbReference>
<dbReference type="EMBL" id="ACJN02000001">
    <property type="protein sequence ID" value="EFI35242.1"/>
    <property type="molecule type" value="Genomic_DNA"/>
</dbReference>
<accession>D6SKM1</accession>
<dbReference type="InterPro" id="IPR002559">
    <property type="entry name" value="Transposase_11"/>
</dbReference>
<evidence type="ECO:0000313" key="2">
    <source>
        <dbReference type="EMBL" id="EFI32877.1"/>
    </source>
</evidence>
<proteinExistence type="predicted"/>
<dbReference type="eggNOG" id="ENOG5033S0H">
    <property type="taxonomic scope" value="Bacteria"/>
</dbReference>
<organism evidence="3 5">
    <name type="scientific">Desulfonatronospira thiodismutans ASO3-1</name>
    <dbReference type="NCBI Taxonomy" id="555779"/>
    <lineage>
        <taxon>Bacteria</taxon>
        <taxon>Pseudomonadati</taxon>
        <taxon>Thermodesulfobacteriota</taxon>
        <taxon>Desulfovibrionia</taxon>
        <taxon>Desulfovibrionales</taxon>
        <taxon>Desulfonatronovibrionaceae</taxon>
        <taxon>Desulfonatronospira</taxon>
    </lineage>
</organism>
<dbReference type="GO" id="GO:0003677">
    <property type="term" value="F:DNA binding"/>
    <property type="evidence" value="ECO:0007669"/>
    <property type="project" value="InterPro"/>
</dbReference>
<dbReference type="EMBL" id="ACJN02000004">
    <property type="protein sequence ID" value="EFI32877.1"/>
    <property type="molecule type" value="Genomic_DNA"/>
</dbReference>
<evidence type="ECO:0000313" key="3">
    <source>
        <dbReference type="EMBL" id="EFI35232.1"/>
    </source>
</evidence>
<keyword evidence="5" id="KW-1185">Reference proteome</keyword>